<feature type="compositionally biased region" description="Polar residues" evidence="3">
    <location>
        <begin position="82"/>
        <end position="92"/>
    </location>
</feature>
<dbReference type="GO" id="GO:0000981">
    <property type="term" value="F:DNA-binding transcription factor activity, RNA polymerase II-specific"/>
    <property type="evidence" value="ECO:0007669"/>
    <property type="project" value="TreeGrafter"/>
</dbReference>
<reference evidence="5" key="1">
    <citation type="submission" date="2012-07" db="EMBL/GenBank/DDBJ databases">
        <title>Genome of the Chinese tree shrew, a rising model animal genetically related to primates.</title>
        <authorList>
            <person name="Zhang G."/>
            <person name="Fan Y."/>
            <person name="Yao Y."/>
            <person name="Huang Z."/>
        </authorList>
    </citation>
    <scope>NUCLEOTIDE SEQUENCE [LARGE SCALE GENOMIC DNA]</scope>
</reference>
<keyword evidence="4" id="KW-0371">Homeobox</keyword>
<dbReference type="AlphaFoldDB" id="L9KMY3"/>
<feature type="region of interest" description="Disordered" evidence="3">
    <location>
        <begin position="82"/>
        <end position="112"/>
    </location>
</feature>
<dbReference type="eggNOG" id="KOG0844">
    <property type="taxonomic scope" value="Eukaryota"/>
</dbReference>
<name>L9KMY3_TUPCH</name>
<comment type="subcellular location">
    <subcellularLocation>
        <location evidence="1">Nucleus</location>
    </subcellularLocation>
</comment>
<dbReference type="PANTHER" id="PTHR46294">
    <property type="entry name" value="SEGMENTATION PROTEIN EVEN-SKIPPED"/>
    <property type="match status" value="1"/>
</dbReference>
<gene>
    <name evidence="4" type="ORF">TREES_T100009089</name>
</gene>
<protein>
    <submittedName>
        <fullName evidence="4">Homeobox even-skipped like protein 2</fullName>
    </submittedName>
</protein>
<keyword evidence="4" id="KW-0238">DNA-binding</keyword>
<keyword evidence="5" id="KW-1185">Reference proteome</keyword>
<dbReference type="InParanoid" id="L9KMY3"/>
<dbReference type="InterPro" id="IPR052002">
    <property type="entry name" value="Even-skipped_HD"/>
</dbReference>
<dbReference type="Proteomes" id="UP000011518">
    <property type="component" value="Unassembled WGS sequence"/>
</dbReference>
<reference evidence="5" key="2">
    <citation type="journal article" date="2013" name="Nat. Commun.">
        <title>Genome of the Chinese tree shrew.</title>
        <authorList>
            <person name="Fan Y."/>
            <person name="Huang Z.Y."/>
            <person name="Cao C.C."/>
            <person name="Chen C.S."/>
            <person name="Chen Y.X."/>
            <person name="Fan D.D."/>
            <person name="He J."/>
            <person name="Hou H.L."/>
            <person name="Hu L."/>
            <person name="Hu X.T."/>
            <person name="Jiang X.T."/>
            <person name="Lai R."/>
            <person name="Lang Y.S."/>
            <person name="Liang B."/>
            <person name="Liao S.G."/>
            <person name="Mu D."/>
            <person name="Ma Y.Y."/>
            <person name="Niu Y.Y."/>
            <person name="Sun X.Q."/>
            <person name="Xia J.Q."/>
            <person name="Xiao J."/>
            <person name="Xiong Z.Q."/>
            <person name="Xu L."/>
            <person name="Yang L."/>
            <person name="Zhang Y."/>
            <person name="Zhao W."/>
            <person name="Zhao X.D."/>
            <person name="Zheng Y.T."/>
            <person name="Zhou J.M."/>
            <person name="Zhu Y.B."/>
            <person name="Zhang G.J."/>
            <person name="Wang J."/>
            <person name="Yao Y.G."/>
        </authorList>
    </citation>
    <scope>NUCLEOTIDE SEQUENCE [LARGE SCALE GENOMIC DNA]</scope>
</reference>
<evidence type="ECO:0000256" key="3">
    <source>
        <dbReference type="SAM" id="MobiDB-lite"/>
    </source>
</evidence>
<sequence>MMERIRKEMILMERGLHSPTAGKRFSNLSDSAGNAVLEALENSQHPARLSPRLPSTPLHGALGDLPAKGKFEIDTLFNLQHPGSESTVSSEIASAAESRKKPGHYSEAAAEADMSSDVEVGCSALRSPGGLGAAPLKENNGKGNRAAGAALSSPILLALRSSQRPIPATLPLSDPPQASWLGLGPDACQGPCPLALLLQGPGEEQA</sequence>
<dbReference type="GO" id="GO:0000978">
    <property type="term" value="F:RNA polymerase II cis-regulatory region sequence-specific DNA binding"/>
    <property type="evidence" value="ECO:0007669"/>
    <property type="project" value="TreeGrafter"/>
</dbReference>
<evidence type="ECO:0000313" key="4">
    <source>
        <dbReference type="EMBL" id="ELW64141.1"/>
    </source>
</evidence>
<proteinExistence type="predicted"/>
<dbReference type="GO" id="GO:0005634">
    <property type="term" value="C:nucleus"/>
    <property type="evidence" value="ECO:0007669"/>
    <property type="project" value="UniProtKB-SubCell"/>
</dbReference>
<organism evidence="4 5">
    <name type="scientific">Tupaia chinensis</name>
    <name type="common">Chinese tree shrew</name>
    <name type="synonym">Tupaia belangeri chinensis</name>
    <dbReference type="NCBI Taxonomy" id="246437"/>
    <lineage>
        <taxon>Eukaryota</taxon>
        <taxon>Metazoa</taxon>
        <taxon>Chordata</taxon>
        <taxon>Craniata</taxon>
        <taxon>Vertebrata</taxon>
        <taxon>Euteleostomi</taxon>
        <taxon>Mammalia</taxon>
        <taxon>Eutheria</taxon>
        <taxon>Euarchontoglires</taxon>
        <taxon>Scandentia</taxon>
        <taxon>Tupaiidae</taxon>
        <taxon>Tupaia</taxon>
    </lineage>
</organism>
<keyword evidence="2" id="KW-0217">Developmental protein</keyword>
<evidence type="ECO:0000256" key="2">
    <source>
        <dbReference type="ARBA" id="ARBA00022473"/>
    </source>
</evidence>
<dbReference type="PANTHER" id="PTHR46294:SF1">
    <property type="entry name" value="HOMEOBOX EVEN-SKIPPED HOMOLOG PROTEIN 2"/>
    <property type="match status" value="1"/>
</dbReference>
<evidence type="ECO:0000313" key="5">
    <source>
        <dbReference type="Proteomes" id="UP000011518"/>
    </source>
</evidence>
<dbReference type="STRING" id="246437.L9KMY3"/>
<dbReference type="EMBL" id="KB320754">
    <property type="protein sequence ID" value="ELW64141.1"/>
    <property type="molecule type" value="Genomic_DNA"/>
</dbReference>
<evidence type="ECO:0000256" key="1">
    <source>
        <dbReference type="ARBA" id="ARBA00004123"/>
    </source>
</evidence>
<accession>L9KMY3</accession>